<evidence type="ECO:0000313" key="2">
    <source>
        <dbReference type="EMBL" id="OTA01755.1"/>
    </source>
</evidence>
<evidence type="ECO:0000313" key="3">
    <source>
        <dbReference type="Proteomes" id="UP000219286"/>
    </source>
</evidence>
<evidence type="ECO:0000259" key="1">
    <source>
        <dbReference type="SMART" id="SM00829"/>
    </source>
</evidence>
<keyword evidence="3" id="KW-1185">Reference proteome</keyword>
<gene>
    <name evidence="2" type="ORF">A9Z42_0020620</name>
</gene>
<dbReference type="SUPFAM" id="SSF51735">
    <property type="entry name" value="NAD(P)-binding Rossmann-fold domains"/>
    <property type="match status" value="1"/>
</dbReference>
<feature type="domain" description="Enoyl reductase (ER)" evidence="1">
    <location>
        <begin position="15"/>
        <end position="334"/>
    </location>
</feature>
<dbReference type="GO" id="GO:0005739">
    <property type="term" value="C:mitochondrion"/>
    <property type="evidence" value="ECO:0007669"/>
    <property type="project" value="TreeGrafter"/>
</dbReference>
<protein>
    <recommendedName>
        <fullName evidence="1">Enoyl reductase (ER) domain-containing protein</fullName>
    </recommendedName>
</protein>
<accession>A0A2H2ZM23</accession>
<dbReference type="InterPro" id="IPR011032">
    <property type="entry name" value="GroES-like_sf"/>
</dbReference>
<dbReference type="Pfam" id="PF13602">
    <property type="entry name" value="ADH_zinc_N_2"/>
    <property type="match status" value="1"/>
</dbReference>
<dbReference type="InterPro" id="IPR050700">
    <property type="entry name" value="YIM1/Zinc_Alcohol_DH_Fams"/>
</dbReference>
<organism evidence="2 3">
    <name type="scientific">Trichoderma parareesei</name>
    <name type="common">Filamentous fungus</name>
    <dbReference type="NCBI Taxonomy" id="858221"/>
    <lineage>
        <taxon>Eukaryota</taxon>
        <taxon>Fungi</taxon>
        <taxon>Dikarya</taxon>
        <taxon>Ascomycota</taxon>
        <taxon>Pezizomycotina</taxon>
        <taxon>Sordariomycetes</taxon>
        <taxon>Hypocreomycetidae</taxon>
        <taxon>Hypocreales</taxon>
        <taxon>Hypocreaceae</taxon>
        <taxon>Trichoderma</taxon>
    </lineage>
</organism>
<dbReference type="Gene3D" id="3.40.50.720">
    <property type="entry name" value="NAD(P)-binding Rossmann-like Domain"/>
    <property type="match status" value="1"/>
</dbReference>
<dbReference type="OrthoDB" id="201656at2759"/>
<dbReference type="Pfam" id="PF08240">
    <property type="entry name" value="ADH_N"/>
    <property type="match status" value="1"/>
</dbReference>
<dbReference type="PANTHER" id="PTHR11695">
    <property type="entry name" value="ALCOHOL DEHYDROGENASE RELATED"/>
    <property type="match status" value="1"/>
</dbReference>
<dbReference type="GO" id="GO:0016491">
    <property type="term" value="F:oxidoreductase activity"/>
    <property type="evidence" value="ECO:0007669"/>
    <property type="project" value="InterPro"/>
</dbReference>
<dbReference type="EMBL" id="LFMI01000231">
    <property type="protein sequence ID" value="OTA01755.1"/>
    <property type="molecule type" value="Genomic_DNA"/>
</dbReference>
<dbReference type="Proteomes" id="UP000219286">
    <property type="component" value="Unassembled WGS sequence"/>
</dbReference>
<dbReference type="Gene3D" id="3.90.180.10">
    <property type="entry name" value="Medium-chain alcohol dehydrogenases, catalytic domain"/>
    <property type="match status" value="1"/>
</dbReference>
<dbReference type="SMART" id="SM00829">
    <property type="entry name" value="PKS_ER"/>
    <property type="match status" value="1"/>
</dbReference>
<name>A0A2H2ZM23_TRIPA</name>
<dbReference type="CDD" id="cd08267">
    <property type="entry name" value="MDR1"/>
    <property type="match status" value="1"/>
</dbReference>
<reference evidence="2 3" key="1">
    <citation type="journal article" date="2015" name="Genome Announc.">
        <title>Genome sequence and annotation of Trichoderma parareesei, the ancestor of the cellulase producer Trichoderma reesei.</title>
        <authorList>
            <person name="Yang D."/>
            <person name="Pomraning K."/>
            <person name="Kopchinskiy A."/>
            <person name="Karimi Aghcheh R."/>
            <person name="Atanasova L."/>
            <person name="Chenthamara K."/>
            <person name="Baker S.E."/>
            <person name="Zhang R."/>
            <person name="Shen Q."/>
            <person name="Freitag M."/>
            <person name="Kubicek C.P."/>
            <person name="Druzhinina I.S."/>
        </authorList>
    </citation>
    <scope>NUCLEOTIDE SEQUENCE [LARGE SCALE GENOMIC DNA]</scope>
    <source>
        <strain evidence="2 3">CBS 125925</strain>
    </source>
</reference>
<proteinExistence type="predicted"/>
<comment type="caution">
    <text evidence="2">The sequence shown here is derived from an EMBL/GenBank/DDBJ whole genome shotgun (WGS) entry which is preliminary data.</text>
</comment>
<dbReference type="InterPro" id="IPR013154">
    <property type="entry name" value="ADH-like_N"/>
</dbReference>
<dbReference type="InterPro" id="IPR036291">
    <property type="entry name" value="NAD(P)-bd_dom_sf"/>
</dbReference>
<dbReference type="InterPro" id="IPR020843">
    <property type="entry name" value="ER"/>
</dbReference>
<dbReference type="PANTHER" id="PTHR11695:SF294">
    <property type="entry name" value="RETICULON-4-INTERACTING PROTEIN 1, MITOCHONDRIAL"/>
    <property type="match status" value="1"/>
</dbReference>
<dbReference type="SUPFAM" id="SSF50129">
    <property type="entry name" value="GroES-like"/>
    <property type="match status" value="1"/>
</dbReference>
<dbReference type="AlphaFoldDB" id="A0A2H2ZM23"/>
<sequence length="340" mass="35595">MATTTMKAWQIAAPGTIEESLKLIDNATKPAPPLKKGQILVEVISAGLNPADYKTVEMGFLSKAILSFPKTPGMDLSGRVVAVADDVTDVKAGDVVLARVDPTKGAGSLSQYVVVERAGYAALPGGFDMDVAAGAPTTALTAYQTIKPYVETGSKVFINGGSGGVGTFGIQIAKALGCYVAVSCSTTKKELCEKLGADEIFDYKAGDLVAQLKESGKVFDLIVDNVGSSLPGLYQQSKHYLKPKGAYVLVGGSASLKSARNVAVAKLVPSFLGGGRNKLVTYMTSNNHDDLAQIAQWLGEGKVKTIIDATFEFEEAAQAFVHLKKGSSSGKVIVHVSKKT</sequence>